<dbReference type="OrthoDB" id="9801593at2"/>
<evidence type="ECO:0000256" key="1">
    <source>
        <dbReference type="SAM" id="Phobius"/>
    </source>
</evidence>
<dbReference type="NCBIfam" id="TIGR03605">
    <property type="entry name" value="antibiot_sagB"/>
    <property type="match status" value="1"/>
</dbReference>
<dbReference type="CDD" id="cd02142">
    <property type="entry name" value="McbC_SagB-like_oxidoreductase"/>
    <property type="match status" value="1"/>
</dbReference>
<proteinExistence type="predicted"/>
<organism evidence="3 4">
    <name type="scientific">Thermosulfidibacter takaii (strain DSM 17441 / JCM 13301 / NBRC 103674 / ABI70S6)</name>
    <dbReference type="NCBI Taxonomy" id="1298851"/>
    <lineage>
        <taxon>Bacteria</taxon>
        <taxon>Pseudomonadati</taxon>
        <taxon>Thermosulfidibacterota</taxon>
        <taxon>Thermosulfidibacteria</taxon>
        <taxon>Thermosulfidibacterales</taxon>
        <taxon>Thermosulfidibacteraceae</taxon>
    </lineage>
</organism>
<dbReference type="InterPro" id="IPR029479">
    <property type="entry name" value="Nitroreductase"/>
</dbReference>
<keyword evidence="1" id="KW-1133">Transmembrane helix</keyword>
<keyword evidence="1" id="KW-0472">Membrane</keyword>
<dbReference type="InterPro" id="IPR052544">
    <property type="entry name" value="Bacteriocin_Proc_Enz"/>
</dbReference>
<dbReference type="InterPro" id="IPR020051">
    <property type="entry name" value="SagB-type_dehydrogenase"/>
</dbReference>
<reference evidence="4" key="1">
    <citation type="journal article" date="2018" name="Science">
        <title>A primordial and reversible TCA cycle in a facultatively chemolithoautotrophic thermophile.</title>
        <authorList>
            <person name="Nunoura T."/>
            <person name="Chikaraishi Y."/>
            <person name="Izaki R."/>
            <person name="Suwa T."/>
            <person name="Sato T."/>
            <person name="Harada T."/>
            <person name="Mori K."/>
            <person name="Kato Y."/>
            <person name="Miyazaki M."/>
            <person name="Shimamura S."/>
            <person name="Yanagawa K."/>
            <person name="Shuto A."/>
            <person name="Ohkouchi N."/>
            <person name="Fujita N."/>
            <person name="Takaki Y."/>
            <person name="Atomi H."/>
            <person name="Takai K."/>
        </authorList>
    </citation>
    <scope>NUCLEOTIDE SEQUENCE [LARGE SCALE GENOMIC DNA]</scope>
    <source>
        <strain evidence="4">DSM 17441 / JCM 13301 / NBRC 103674 / ABI70S6</strain>
    </source>
</reference>
<evidence type="ECO:0000259" key="2">
    <source>
        <dbReference type="Pfam" id="PF00881"/>
    </source>
</evidence>
<dbReference type="STRING" id="1298851.TST_0886"/>
<dbReference type="PANTHER" id="PTHR43745:SF2">
    <property type="entry name" value="NITROREDUCTASE MJ1384-RELATED"/>
    <property type="match status" value="1"/>
</dbReference>
<evidence type="ECO:0000313" key="3">
    <source>
        <dbReference type="EMBL" id="BAT71686.1"/>
    </source>
</evidence>
<dbReference type="Gene3D" id="3.40.109.10">
    <property type="entry name" value="NADH Oxidase"/>
    <property type="match status" value="1"/>
</dbReference>
<sequence>MLPVGEQFFMETKYERGKELTPSRILEIPEPFKEYKNAPLIFLPAPTVGGGEPIWDTLRKRRSKRRYSNGYISQKDLSQLLWATQGITGRVSGFLLRTAPSAGALYPIETYLWVHKVEDLSMGIYHFNIKKFCLELIFGGNYALRLKEACLGQHMLSTCSVVFIWTAVIDRCRIKYGERAFRYIFMDVGHICQNLYLAATAMGLGCCAIGAFYDDEINKMLGINGINESVVYLATVGTL</sequence>
<name>A0A0S3QTM0_THET7</name>
<dbReference type="RefSeq" id="WP_068549684.1">
    <property type="nucleotide sequence ID" value="NZ_AP013035.1"/>
</dbReference>
<dbReference type="Proteomes" id="UP000063234">
    <property type="component" value="Chromosome"/>
</dbReference>
<dbReference type="AlphaFoldDB" id="A0A0S3QTM0"/>
<keyword evidence="4" id="KW-1185">Reference proteome</keyword>
<dbReference type="SUPFAM" id="SSF55469">
    <property type="entry name" value="FMN-dependent nitroreductase-like"/>
    <property type="match status" value="1"/>
</dbReference>
<dbReference type="EMBL" id="AP013035">
    <property type="protein sequence ID" value="BAT71686.1"/>
    <property type="molecule type" value="Genomic_DNA"/>
</dbReference>
<dbReference type="InterPro" id="IPR000415">
    <property type="entry name" value="Nitroreductase-like"/>
</dbReference>
<dbReference type="Pfam" id="PF00881">
    <property type="entry name" value="Nitroreductase"/>
    <property type="match status" value="1"/>
</dbReference>
<evidence type="ECO:0000313" key="4">
    <source>
        <dbReference type="Proteomes" id="UP000063234"/>
    </source>
</evidence>
<gene>
    <name evidence="3" type="ORF">TST_0886</name>
</gene>
<accession>A0A0S3QTM0</accession>
<dbReference type="GO" id="GO:0016491">
    <property type="term" value="F:oxidoreductase activity"/>
    <property type="evidence" value="ECO:0007669"/>
    <property type="project" value="InterPro"/>
</dbReference>
<protein>
    <submittedName>
        <fullName evidence="3">SagB-type dehydrogenase domain-containing protein</fullName>
    </submittedName>
</protein>
<feature type="transmembrane region" description="Helical" evidence="1">
    <location>
        <begin position="195"/>
        <end position="213"/>
    </location>
</feature>
<feature type="domain" description="Nitroreductase" evidence="2">
    <location>
        <begin position="58"/>
        <end position="237"/>
    </location>
</feature>
<keyword evidence="1" id="KW-0812">Transmembrane</keyword>
<dbReference type="PANTHER" id="PTHR43745">
    <property type="entry name" value="NITROREDUCTASE MJ1384-RELATED"/>
    <property type="match status" value="1"/>
</dbReference>
<dbReference type="KEGG" id="ttk:TST_0886"/>